<reference evidence="1" key="1">
    <citation type="submission" date="2018-08" db="EMBL/GenBank/DDBJ databases">
        <authorList>
            <person name="Rossello M."/>
        </authorList>
    </citation>
    <scope>NUCLEOTIDE SEQUENCE [LARGE SCALE GENOMIC DNA]</scope>
    <source>
        <strain evidence="1">cv. Chinese Spring</strain>
    </source>
</reference>
<evidence type="ECO:0000313" key="2">
    <source>
        <dbReference type="Proteomes" id="UP000019116"/>
    </source>
</evidence>
<dbReference type="PANTHER" id="PTHR33377">
    <property type="entry name" value="OS10G0134700 PROTEIN-RELATED"/>
    <property type="match status" value="1"/>
</dbReference>
<protein>
    <submittedName>
        <fullName evidence="1">Uncharacterized protein</fullName>
    </submittedName>
</protein>
<dbReference type="Gramene" id="TraesCS2D02G021400.1">
    <property type="protein sequence ID" value="TraesCS2D02G021400.1.cds1"/>
    <property type="gene ID" value="TraesCS2D02G021400"/>
</dbReference>
<name>A0A2X0TGB8_WHEAT</name>
<dbReference type="Gramene" id="TraesMAC2D03G01086720.1">
    <property type="protein sequence ID" value="TraesMAC2D03G01086720.1.CDS1"/>
    <property type="gene ID" value="TraesMAC2D03G01086720"/>
</dbReference>
<dbReference type="Gramene" id="TraesNOR2D03G01103430.1">
    <property type="protein sequence ID" value="TraesNOR2D03G01103430.1.CDS1"/>
    <property type="gene ID" value="TraesNOR2D03G01103430"/>
</dbReference>
<keyword evidence="2" id="KW-1185">Reference proteome</keyword>
<evidence type="ECO:0000313" key="1">
    <source>
        <dbReference type="EnsemblPlants" id="TraesCS2D02G021400.1.cds1"/>
    </source>
</evidence>
<organism evidence="1">
    <name type="scientific">Triticum aestivum</name>
    <name type="common">Wheat</name>
    <dbReference type="NCBI Taxonomy" id="4565"/>
    <lineage>
        <taxon>Eukaryota</taxon>
        <taxon>Viridiplantae</taxon>
        <taxon>Streptophyta</taxon>
        <taxon>Embryophyta</taxon>
        <taxon>Tracheophyta</taxon>
        <taxon>Spermatophyta</taxon>
        <taxon>Magnoliopsida</taxon>
        <taxon>Liliopsida</taxon>
        <taxon>Poales</taxon>
        <taxon>Poaceae</taxon>
        <taxon>BOP clade</taxon>
        <taxon>Pooideae</taxon>
        <taxon>Triticodae</taxon>
        <taxon>Triticeae</taxon>
        <taxon>Triticinae</taxon>
        <taxon>Triticum</taxon>
    </lineage>
</organism>
<dbReference type="Gramene" id="TraesCS2D03G0041600.1">
    <property type="protein sequence ID" value="TraesCS2D03G0041600.1.CDS1"/>
    <property type="gene ID" value="TraesCS2D03G0041600"/>
</dbReference>
<dbReference type="InterPro" id="IPR027417">
    <property type="entry name" value="P-loop_NTPase"/>
</dbReference>
<dbReference type="Gramene" id="TraesCLE_scaffold_028391_01G000400.1">
    <property type="protein sequence ID" value="TraesCLE_scaffold_028391_01G000400.1"/>
    <property type="gene ID" value="TraesCLE_scaffold_028391_01G000400"/>
</dbReference>
<dbReference type="SUPFAM" id="SSF52540">
    <property type="entry name" value="P-loop containing nucleoside triphosphate hydrolases"/>
    <property type="match status" value="1"/>
</dbReference>
<accession>A0A2X0TGB8</accession>
<dbReference type="PANTHER" id="PTHR33377:SF17">
    <property type="entry name" value="GENOME ASSEMBLY, CHROMOSOME: II"/>
    <property type="match status" value="1"/>
</dbReference>
<sequence length="344" mass="39038">MTVFIVLLGGCERMSRRPYDVYLYTNNFMFGRHTEKQKLLSFLLEHNNPPCDHAPAVLPIIGGVGVEKKTLVAHVCVDERVQSHFSSILHLNGHDLLTILDHGRTMFGKMLVVIEFASDVDDDEWKKFHLFLGKMSRGSKIIIISKVKRLERFGSVQPIYLSVLSYDELRYLFKTLAFRSVDPAEHPRLVQLVDDFAKVLLNASNTLLGTNILKDVLRMNLSVQYWSCILDKVLRHIKRNLSIFGAHSSMLIEQGHPVDITDYALHPLSMIPLTTNVSIKKELPSLRLCELIRDPSVTPKQDFILVAWESRVPPHRSFRLFVKSCAQGSDGSALPGRKRRGAPS</sequence>
<dbReference type="ExpressionAtlas" id="A0A2X0TGB8">
    <property type="expression patterns" value="differential"/>
</dbReference>
<dbReference type="Gramene" id="TraesJAG2D03G01091520.1">
    <property type="protein sequence ID" value="TraesJAG2D03G01091520.1.CDS1"/>
    <property type="gene ID" value="TraesJAG2D03G01091520"/>
</dbReference>
<dbReference type="OMA" id="FILVAWE"/>
<dbReference type="OrthoDB" id="593438at2759"/>
<reference evidence="1" key="2">
    <citation type="submission" date="2018-10" db="UniProtKB">
        <authorList>
            <consortium name="EnsemblPlants"/>
        </authorList>
    </citation>
    <scope>IDENTIFICATION</scope>
</reference>
<dbReference type="EnsemblPlants" id="TraesCS2D02G021400.1">
    <property type="protein sequence ID" value="TraesCS2D02G021400.1.cds1"/>
    <property type="gene ID" value="TraesCS2D02G021400"/>
</dbReference>
<dbReference type="STRING" id="4565.A0A2X0TGB8"/>
<dbReference type="AlphaFoldDB" id="A0A2X0TGB8"/>
<dbReference type="Gramene" id="TraesARI2D03G01103670.1">
    <property type="protein sequence ID" value="TraesARI2D03G01103670.1.CDS1"/>
    <property type="gene ID" value="TraesARI2D03G01103670"/>
</dbReference>
<dbReference type="Gramene" id="TraesSTA2D03G01076430.1">
    <property type="protein sequence ID" value="TraesSTA2D03G01076430.1.CDS1"/>
    <property type="gene ID" value="TraesSTA2D03G01076430"/>
</dbReference>
<proteinExistence type="predicted"/>
<dbReference type="Proteomes" id="UP000019116">
    <property type="component" value="Chromosome 2D"/>
</dbReference>
<dbReference type="SMR" id="A0A2X0TGB8"/>
<dbReference type="Gramene" id="TraesCAD_scaffold_042793_01G000400.1">
    <property type="protein sequence ID" value="TraesCAD_scaffold_042793_01G000400.1"/>
    <property type="gene ID" value="TraesCAD_scaffold_042793_01G000400"/>
</dbReference>